<evidence type="ECO:0000313" key="2">
    <source>
        <dbReference type="Proteomes" id="UP000027222"/>
    </source>
</evidence>
<proteinExistence type="predicted"/>
<protein>
    <submittedName>
        <fullName evidence="1">Uncharacterized protein</fullName>
    </submittedName>
</protein>
<dbReference type="HOGENOM" id="CLU_034753_0_0_1"/>
<dbReference type="STRING" id="685588.A0A067TB85"/>
<reference evidence="2" key="1">
    <citation type="journal article" date="2014" name="Proc. Natl. Acad. Sci. U.S.A.">
        <title>Extensive sampling of basidiomycete genomes demonstrates inadequacy of the white-rot/brown-rot paradigm for wood decay fungi.</title>
        <authorList>
            <person name="Riley R."/>
            <person name="Salamov A.A."/>
            <person name="Brown D.W."/>
            <person name="Nagy L.G."/>
            <person name="Floudas D."/>
            <person name="Held B.W."/>
            <person name="Levasseur A."/>
            <person name="Lombard V."/>
            <person name="Morin E."/>
            <person name="Otillar R."/>
            <person name="Lindquist E.A."/>
            <person name="Sun H."/>
            <person name="LaButti K.M."/>
            <person name="Schmutz J."/>
            <person name="Jabbour D."/>
            <person name="Luo H."/>
            <person name="Baker S.E."/>
            <person name="Pisabarro A.G."/>
            <person name="Walton J.D."/>
            <person name="Blanchette R.A."/>
            <person name="Henrissat B."/>
            <person name="Martin F."/>
            <person name="Cullen D."/>
            <person name="Hibbett D.S."/>
            <person name="Grigoriev I.V."/>
        </authorList>
    </citation>
    <scope>NUCLEOTIDE SEQUENCE [LARGE SCALE GENOMIC DNA]</scope>
    <source>
        <strain evidence="2">CBS 339.88</strain>
    </source>
</reference>
<keyword evidence="2" id="KW-1185">Reference proteome</keyword>
<evidence type="ECO:0000313" key="1">
    <source>
        <dbReference type="EMBL" id="KDR77164.1"/>
    </source>
</evidence>
<sequence length="569" mass="64838">MERKQQLLRPHSMPHLLSNLRASASFIQTLKSNDQIFPPEILALVFEMVLEHYTLEYGEHNFEIRLREAATIRHASQVCHYWRNVALSCTRIWGKLINIDSSGFTWTQELLTRSRTAPLIIQSSSDLDRFNQVPGMRFSSIRWQAIFAEAARIKVLHTSFSSRDDIHFLTNLVLEPAPLLESCNFVLDLDDDTVEPVGYQSIFRGDPFNGHAPNLRCLTSHAAFLPSFRLADFTHLNLRHLDIAFPETSIPMSLSRWLDILASQPLLEFLTLTNFTVERYNATSPLNVNLPRLNTLYLLAEINDCDRLFGHLVLPPTAFVHINLEQNTGEISVHGLSRGLERIFRSWDEHSDSSCYQWRLETDEYEGFNIGIGPADPKANFFLSQLTIEYTTDAPYTDWVPHPFSNFLRLLQNAPLVNREAVLFLGLEFSENSSRVVSVHTLRPFLSAFKNVSKLILCGERFDQRLLWTLVSTPIPLPAKGTPALLFPNLSSIGFVISWDYPLSLDRFHGFLHWRYTGGRQVPNVILIADDPEYCNENESIYFAKTVQVLANVDVAPPAPPYCSLCGTC</sequence>
<dbReference type="Proteomes" id="UP000027222">
    <property type="component" value="Unassembled WGS sequence"/>
</dbReference>
<dbReference type="OrthoDB" id="2884925at2759"/>
<dbReference type="EMBL" id="KL142377">
    <property type="protein sequence ID" value="KDR77164.1"/>
    <property type="molecule type" value="Genomic_DNA"/>
</dbReference>
<dbReference type="AlphaFoldDB" id="A0A067TB85"/>
<accession>A0A067TB85</accession>
<organism evidence="1 2">
    <name type="scientific">Galerina marginata (strain CBS 339.88)</name>
    <dbReference type="NCBI Taxonomy" id="685588"/>
    <lineage>
        <taxon>Eukaryota</taxon>
        <taxon>Fungi</taxon>
        <taxon>Dikarya</taxon>
        <taxon>Basidiomycota</taxon>
        <taxon>Agaricomycotina</taxon>
        <taxon>Agaricomycetes</taxon>
        <taxon>Agaricomycetidae</taxon>
        <taxon>Agaricales</taxon>
        <taxon>Agaricineae</taxon>
        <taxon>Strophariaceae</taxon>
        <taxon>Galerina</taxon>
    </lineage>
</organism>
<gene>
    <name evidence="1" type="ORF">GALMADRAFT_139179</name>
</gene>
<name>A0A067TB85_GALM3</name>